<evidence type="ECO:0000256" key="1">
    <source>
        <dbReference type="SAM" id="MobiDB-lite"/>
    </source>
</evidence>
<proteinExistence type="predicted"/>
<evidence type="ECO:0000313" key="3">
    <source>
        <dbReference type="Proteomes" id="UP000507470"/>
    </source>
</evidence>
<dbReference type="Proteomes" id="UP000507470">
    <property type="component" value="Unassembled WGS sequence"/>
</dbReference>
<protein>
    <submittedName>
        <fullName evidence="2">Uncharacterized protein</fullName>
    </submittedName>
</protein>
<name>A0A6J8CQD4_MYTCO</name>
<dbReference type="Gene3D" id="3.30.710.10">
    <property type="entry name" value="Potassium Channel Kv1.1, Chain A"/>
    <property type="match status" value="1"/>
</dbReference>
<feature type="compositionally biased region" description="Basic residues" evidence="1">
    <location>
        <begin position="76"/>
        <end position="88"/>
    </location>
</feature>
<dbReference type="InterPro" id="IPR011333">
    <property type="entry name" value="SKP1/BTB/POZ_sf"/>
</dbReference>
<gene>
    <name evidence="2" type="ORF">MCOR_32392</name>
</gene>
<sequence>MTCTKEEEDQFLLFQRQREEKMITEKVDKEEKKELQKDSKKRSHRKEQDQGTKKQRTVLGNLYVENNMVFGEGKEKKKKEVKKVPQKKRTPEEERERKEKRDEKRRKEEKEVEESKKGKEEEKKKEETANKKEDEKLKENRKKSGQKQKDVLSNLLKEMENSSVGSLEEVSLCDLEEDAFLDDIVGFTSAVEPISPLPSDPCKTSPDPDVPYTDIPIITVPDIDTAIPNIDVSVVELPSLEPPLISTSLCLPLSTQPCQTYSPTQELLSPSDLRQAAAIYTPTPVKKLKLEQINKSQQSRFFMNVGGTRFETSATVIRSCPDSLLSEMIKEDSSVKPYLFS</sequence>
<keyword evidence="3" id="KW-1185">Reference proteome</keyword>
<feature type="compositionally biased region" description="Basic and acidic residues" evidence="1">
    <location>
        <begin position="16"/>
        <end position="38"/>
    </location>
</feature>
<dbReference type="SUPFAM" id="SSF54695">
    <property type="entry name" value="POZ domain"/>
    <property type="match status" value="1"/>
</dbReference>
<dbReference type="EMBL" id="CACVKT020005789">
    <property type="protein sequence ID" value="CAC5397991.1"/>
    <property type="molecule type" value="Genomic_DNA"/>
</dbReference>
<feature type="compositionally biased region" description="Basic and acidic residues" evidence="1">
    <location>
        <begin position="89"/>
        <end position="138"/>
    </location>
</feature>
<evidence type="ECO:0000313" key="2">
    <source>
        <dbReference type="EMBL" id="CAC5397991.1"/>
    </source>
</evidence>
<feature type="compositionally biased region" description="Acidic residues" evidence="1">
    <location>
        <begin position="1"/>
        <end position="10"/>
    </location>
</feature>
<organism evidence="2 3">
    <name type="scientific">Mytilus coruscus</name>
    <name type="common">Sea mussel</name>
    <dbReference type="NCBI Taxonomy" id="42192"/>
    <lineage>
        <taxon>Eukaryota</taxon>
        <taxon>Metazoa</taxon>
        <taxon>Spiralia</taxon>
        <taxon>Lophotrochozoa</taxon>
        <taxon>Mollusca</taxon>
        <taxon>Bivalvia</taxon>
        <taxon>Autobranchia</taxon>
        <taxon>Pteriomorphia</taxon>
        <taxon>Mytilida</taxon>
        <taxon>Mytiloidea</taxon>
        <taxon>Mytilidae</taxon>
        <taxon>Mytilinae</taxon>
        <taxon>Mytilus</taxon>
    </lineage>
</organism>
<dbReference type="AlphaFoldDB" id="A0A6J8CQD4"/>
<accession>A0A6J8CQD4</accession>
<feature type="region of interest" description="Disordered" evidence="1">
    <location>
        <begin position="1"/>
        <end position="151"/>
    </location>
</feature>
<reference evidence="2 3" key="1">
    <citation type="submission" date="2020-06" db="EMBL/GenBank/DDBJ databases">
        <authorList>
            <person name="Li R."/>
            <person name="Bekaert M."/>
        </authorList>
    </citation>
    <scope>NUCLEOTIDE SEQUENCE [LARGE SCALE GENOMIC DNA]</scope>
    <source>
        <strain evidence="3">wild</strain>
    </source>
</reference>